<gene>
    <name evidence="2" type="ORF">I3517_27415</name>
</gene>
<organism evidence="2 3">
    <name type="scientific">Rhodococcus erythropolis</name>
    <name type="common">Arthrobacter picolinophilus</name>
    <dbReference type="NCBI Taxonomy" id="1833"/>
    <lineage>
        <taxon>Bacteria</taxon>
        <taxon>Bacillati</taxon>
        <taxon>Actinomycetota</taxon>
        <taxon>Actinomycetes</taxon>
        <taxon>Mycobacteriales</taxon>
        <taxon>Nocardiaceae</taxon>
        <taxon>Rhodococcus</taxon>
        <taxon>Rhodococcus erythropolis group</taxon>
    </lineage>
</organism>
<comment type="caution">
    <text evidence="2">The sequence shown here is derived from an EMBL/GenBank/DDBJ whole genome shotgun (WGS) entry which is preliminary data.</text>
</comment>
<accession>A0A8I1A1D9</accession>
<feature type="region of interest" description="Disordered" evidence="1">
    <location>
        <begin position="438"/>
        <end position="458"/>
    </location>
</feature>
<feature type="compositionally biased region" description="Polar residues" evidence="1">
    <location>
        <begin position="50"/>
        <end position="61"/>
    </location>
</feature>
<feature type="region of interest" description="Disordered" evidence="1">
    <location>
        <begin position="501"/>
        <end position="545"/>
    </location>
</feature>
<evidence type="ECO:0000256" key="1">
    <source>
        <dbReference type="SAM" id="MobiDB-lite"/>
    </source>
</evidence>
<dbReference type="RefSeq" id="WP_197941971.1">
    <property type="nucleotide sequence ID" value="NZ_JAECSB010000085.1"/>
</dbReference>
<name>A0A8I1A1D9_RHOER</name>
<feature type="region of interest" description="Disordered" evidence="1">
    <location>
        <begin position="1"/>
        <end position="61"/>
    </location>
</feature>
<evidence type="ECO:0000313" key="2">
    <source>
        <dbReference type="EMBL" id="MBH5146338.1"/>
    </source>
</evidence>
<dbReference type="Proteomes" id="UP000627573">
    <property type="component" value="Unassembled WGS sequence"/>
</dbReference>
<dbReference type="EMBL" id="JAECSB010000085">
    <property type="protein sequence ID" value="MBH5146338.1"/>
    <property type="molecule type" value="Genomic_DNA"/>
</dbReference>
<evidence type="ECO:0000313" key="3">
    <source>
        <dbReference type="Proteomes" id="UP000627573"/>
    </source>
</evidence>
<protein>
    <recommendedName>
        <fullName evidence="4">Portal protein</fullName>
    </recommendedName>
</protein>
<keyword evidence="3" id="KW-1185">Reference proteome</keyword>
<reference evidence="2 3" key="1">
    <citation type="submission" date="2020-12" db="EMBL/GenBank/DDBJ databases">
        <title>Draft genome sequence of furan degrading bacterial strain FUR100.</title>
        <authorList>
            <person name="Woiski C."/>
        </authorList>
    </citation>
    <scope>NUCLEOTIDE SEQUENCE [LARGE SCALE GENOMIC DNA]</scope>
    <source>
        <strain evidence="2 3">FUR100</strain>
    </source>
</reference>
<sequence>MRTRRPDSNAHAIAEKLAGGAPPHPGRPNRTERRLRRASIRRGPVVGNYVTPSTSRRLPPQSVTAAAQVVYGKSLAKQRKRPPGAAWQKESWELRGQVPEFRFAGDRVARGASQYKLFAAKRPDQPGSEPAKIDSGLAYDLCSELFGDIAATQQALHRAAQQLTFNGDSLLVVSESEENGLTWAAHSIQELTGQGRAWKLNDGIESRNLNEDDVVIRCWKPDPEYQALADCPAKAVLPIARTLRALGQRAGAEIDSRLAGAGILWLPSEGRVEVQHDDDDPEADPFADELSDNMLIPIQNPDSAAAVVPMIARFPGEMIEKIQHMSFSTPLDEKLPEMETSSIRRIALGMDSPPETLLGMGAANHWTGWLISSEEVTLVTSPTVATICHALTVGFLHPMLQAAGVEDWADHLIWIDASELELRPDKSVDSRELFEKGAVGQETMRRENGFDENDAPSAKEREENLLTKLLIGAPSLAPLLLPKLGIEVDASVLNKTAEIAEATAGNTPAESAAKPAPPPEPKAEQTIPEKPTEQPNDNVETGPGE</sequence>
<proteinExistence type="predicted"/>
<dbReference type="AlphaFoldDB" id="A0A8I1A1D9"/>
<evidence type="ECO:0008006" key="4">
    <source>
        <dbReference type="Google" id="ProtNLM"/>
    </source>
</evidence>